<keyword evidence="1" id="KW-0479">Metal-binding</keyword>
<name>A0A8K0RLB5_9HYPO</name>
<evidence type="ECO:0000313" key="7">
    <source>
        <dbReference type="Proteomes" id="UP000813427"/>
    </source>
</evidence>
<dbReference type="OrthoDB" id="411372at2759"/>
<dbReference type="InterPro" id="IPR016694">
    <property type="entry name" value="UCP017292"/>
</dbReference>
<accession>A0A8K0RLB5</accession>
<dbReference type="Pfam" id="PF05495">
    <property type="entry name" value="zf-CHY"/>
    <property type="match status" value="1"/>
</dbReference>
<dbReference type="GO" id="GO:0045041">
    <property type="term" value="P:protein import into mitochondrial intermembrane space"/>
    <property type="evidence" value="ECO:0007669"/>
    <property type="project" value="TreeGrafter"/>
</dbReference>
<dbReference type="SUPFAM" id="SSF161219">
    <property type="entry name" value="CHY zinc finger-like"/>
    <property type="match status" value="1"/>
</dbReference>
<reference evidence="6" key="1">
    <citation type="journal article" date="2021" name="Nat. Commun.">
        <title>Genetic determinants of endophytism in the Arabidopsis root mycobiome.</title>
        <authorList>
            <person name="Mesny F."/>
            <person name="Miyauchi S."/>
            <person name="Thiergart T."/>
            <person name="Pickel B."/>
            <person name="Atanasova L."/>
            <person name="Karlsson M."/>
            <person name="Huettel B."/>
            <person name="Barry K.W."/>
            <person name="Haridas S."/>
            <person name="Chen C."/>
            <person name="Bauer D."/>
            <person name="Andreopoulos W."/>
            <person name="Pangilinan J."/>
            <person name="LaButti K."/>
            <person name="Riley R."/>
            <person name="Lipzen A."/>
            <person name="Clum A."/>
            <person name="Drula E."/>
            <person name="Henrissat B."/>
            <person name="Kohler A."/>
            <person name="Grigoriev I.V."/>
            <person name="Martin F.M."/>
            <person name="Hacquard S."/>
        </authorList>
    </citation>
    <scope>NUCLEOTIDE SEQUENCE</scope>
    <source>
        <strain evidence="6">MPI-SDFR-AT-0068</strain>
    </source>
</reference>
<dbReference type="InterPro" id="IPR008913">
    <property type="entry name" value="Znf_CHY"/>
</dbReference>
<dbReference type="EMBL" id="JAGPXF010000008">
    <property type="protein sequence ID" value="KAH7233410.1"/>
    <property type="molecule type" value="Genomic_DNA"/>
</dbReference>
<dbReference type="PIRSF" id="PIRSF017292">
    <property type="entry name" value="UCP017292_Znf_CHY"/>
    <property type="match status" value="1"/>
</dbReference>
<dbReference type="InterPro" id="IPR037274">
    <property type="entry name" value="Znf_CHY_sf"/>
</dbReference>
<keyword evidence="3" id="KW-0862">Zinc</keyword>
<evidence type="ECO:0000256" key="3">
    <source>
        <dbReference type="ARBA" id="ARBA00022833"/>
    </source>
</evidence>
<gene>
    <name evidence="6" type="ORF">BKA59DRAFT_488088</name>
</gene>
<dbReference type="AlphaFoldDB" id="A0A8K0RLB5"/>
<dbReference type="GO" id="GO:0008270">
    <property type="term" value="F:zinc ion binding"/>
    <property type="evidence" value="ECO:0007669"/>
    <property type="project" value="UniProtKB-KW"/>
</dbReference>
<dbReference type="PANTHER" id="PTHR28082:SF1">
    <property type="entry name" value="HELPER OF TIM PROTEIN 13"/>
    <property type="match status" value="1"/>
</dbReference>
<evidence type="ECO:0000313" key="6">
    <source>
        <dbReference type="EMBL" id="KAH7233410.1"/>
    </source>
</evidence>
<evidence type="ECO:0000256" key="4">
    <source>
        <dbReference type="PROSITE-ProRule" id="PRU00601"/>
    </source>
</evidence>
<comment type="caution">
    <text evidence="6">The sequence shown here is derived from an EMBL/GenBank/DDBJ whole genome shotgun (WGS) entry which is preliminary data.</text>
</comment>
<proteinExistence type="predicted"/>
<feature type="domain" description="CHY-type" evidence="5">
    <location>
        <begin position="19"/>
        <end position="100"/>
    </location>
</feature>
<evidence type="ECO:0000256" key="1">
    <source>
        <dbReference type="ARBA" id="ARBA00022723"/>
    </source>
</evidence>
<dbReference type="PROSITE" id="PS51266">
    <property type="entry name" value="ZF_CHY"/>
    <property type="match status" value="1"/>
</dbReference>
<evidence type="ECO:0000259" key="5">
    <source>
        <dbReference type="PROSITE" id="PS51266"/>
    </source>
</evidence>
<keyword evidence="2 4" id="KW-0863">Zinc-finger</keyword>
<keyword evidence="7" id="KW-1185">Reference proteome</keyword>
<dbReference type="PANTHER" id="PTHR28082">
    <property type="entry name" value="ZINC FINGER PROTEIN"/>
    <property type="match status" value="1"/>
</dbReference>
<dbReference type="GO" id="GO:0005758">
    <property type="term" value="C:mitochondrial intermembrane space"/>
    <property type="evidence" value="ECO:0007669"/>
    <property type="project" value="TreeGrafter"/>
</dbReference>
<sequence>MPQNVQSPNPSSPIVHGVNTSPKLQCSHWSSDLDIIAIRHKCCMQYYACISCHNELAGHEPEVWQKSEHHELAVLCGNCGRGMTIAEYLGSHNRCPGCAAGFNPGCSKHYDLYFET</sequence>
<protein>
    <submittedName>
        <fullName evidence="6">Zinc finger CHY domain-containing protein</fullName>
    </submittedName>
</protein>
<organism evidence="6 7">
    <name type="scientific">Fusarium tricinctum</name>
    <dbReference type="NCBI Taxonomy" id="61284"/>
    <lineage>
        <taxon>Eukaryota</taxon>
        <taxon>Fungi</taxon>
        <taxon>Dikarya</taxon>
        <taxon>Ascomycota</taxon>
        <taxon>Pezizomycotina</taxon>
        <taxon>Sordariomycetes</taxon>
        <taxon>Hypocreomycetidae</taxon>
        <taxon>Hypocreales</taxon>
        <taxon>Nectriaceae</taxon>
        <taxon>Fusarium</taxon>
        <taxon>Fusarium tricinctum species complex</taxon>
    </lineage>
</organism>
<dbReference type="InterPro" id="IPR052604">
    <property type="entry name" value="Mito_Tim_assembly_helper"/>
</dbReference>
<dbReference type="Proteomes" id="UP000813427">
    <property type="component" value="Unassembled WGS sequence"/>
</dbReference>
<evidence type="ECO:0000256" key="2">
    <source>
        <dbReference type="ARBA" id="ARBA00022771"/>
    </source>
</evidence>